<feature type="non-terminal residue" evidence="1">
    <location>
        <position position="1"/>
    </location>
</feature>
<name>X1IDP3_9ZZZZ</name>
<dbReference type="Gene3D" id="3.40.50.1820">
    <property type="entry name" value="alpha/beta hydrolase"/>
    <property type="match status" value="1"/>
</dbReference>
<dbReference type="InterPro" id="IPR011042">
    <property type="entry name" value="6-blade_b-propeller_TolB-like"/>
</dbReference>
<dbReference type="InterPro" id="IPR029058">
    <property type="entry name" value="AB_hydrolase_fold"/>
</dbReference>
<organism evidence="1">
    <name type="scientific">marine sediment metagenome</name>
    <dbReference type="NCBI Taxonomy" id="412755"/>
    <lineage>
        <taxon>unclassified sequences</taxon>
        <taxon>metagenomes</taxon>
        <taxon>ecological metagenomes</taxon>
    </lineage>
</organism>
<dbReference type="EMBL" id="BARU01031838">
    <property type="protein sequence ID" value="GAH64234.1"/>
    <property type="molecule type" value="Genomic_DNA"/>
</dbReference>
<sequence length="177" mass="20335">AYRAMARPGFEADKYSLILYDRKNQKKINLTENLDRSVNEILWSHDSTSLYITFQEKGRISLARISHKNKKMERIMAGHYIGSPSLTPDGRKLIFLKQAINQPAEVFSLDLKTKKLNQLTRMNNKLLSKLEMNHAEEFWFEGAEGDKVHGFLVKPPFFDPSKKYPLVMLIHGGPQGA</sequence>
<reference evidence="1" key="1">
    <citation type="journal article" date="2014" name="Front. Microbiol.">
        <title>High frequency of phylogenetically diverse reductive dehalogenase-homologous genes in deep subseafloor sedimentary metagenomes.</title>
        <authorList>
            <person name="Kawai M."/>
            <person name="Futagami T."/>
            <person name="Toyoda A."/>
            <person name="Takaki Y."/>
            <person name="Nishi S."/>
            <person name="Hori S."/>
            <person name="Arai W."/>
            <person name="Tsubouchi T."/>
            <person name="Morono Y."/>
            <person name="Uchiyama I."/>
            <person name="Ito T."/>
            <person name="Fujiyama A."/>
            <person name="Inagaki F."/>
            <person name="Takami H."/>
        </authorList>
    </citation>
    <scope>NUCLEOTIDE SEQUENCE</scope>
    <source>
        <strain evidence="1">Expedition CK06-06</strain>
    </source>
</reference>
<dbReference type="SUPFAM" id="SSF82171">
    <property type="entry name" value="DPP6 N-terminal domain-like"/>
    <property type="match status" value="1"/>
</dbReference>
<evidence type="ECO:0008006" key="2">
    <source>
        <dbReference type="Google" id="ProtNLM"/>
    </source>
</evidence>
<gene>
    <name evidence="1" type="ORF">S03H2_50302</name>
</gene>
<dbReference type="Gene3D" id="2.120.10.30">
    <property type="entry name" value="TolB, C-terminal domain"/>
    <property type="match status" value="1"/>
</dbReference>
<accession>X1IDP3</accession>
<dbReference type="AlphaFoldDB" id="X1IDP3"/>
<protein>
    <recommendedName>
        <fullName evidence="2">Peptidase S9 prolyl oligopeptidase catalytic domain-containing protein</fullName>
    </recommendedName>
</protein>
<proteinExistence type="predicted"/>
<evidence type="ECO:0000313" key="1">
    <source>
        <dbReference type="EMBL" id="GAH64234.1"/>
    </source>
</evidence>
<dbReference type="SUPFAM" id="SSF53474">
    <property type="entry name" value="alpha/beta-Hydrolases"/>
    <property type="match status" value="1"/>
</dbReference>
<comment type="caution">
    <text evidence="1">The sequence shown here is derived from an EMBL/GenBank/DDBJ whole genome shotgun (WGS) entry which is preliminary data.</text>
</comment>